<accession>A0A382Y8Y8</accession>
<proteinExistence type="predicted"/>
<organism evidence="2">
    <name type="scientific">marine metagenome</name>
    <dbReference type="NCBI Taxonomy" id="408172"/>
    <lineage>
        <taxon>unclassified sequences</taxon>
        <taxon>metagenomes</taxon>
        <taxon>ecological metagenomes</taxon>
    </lineage>
</organism>
<feature type="non-terminal residue" evidence="2">
    <location>
        <position position="199"/>
    </location>
</feature>
<dbReference type="GO" id="GO:0006798">
    <property type="term" value="P:polyphosphate catabolic process"/>
    <property type="evidence" value="ECO:0007669"/>
    <property type="project" value="TreeGrafter"/>
</dbReference>
<dbReference type="PANTHER" id="PTHR42850">
    <property type="entry name" value="METALLOPHOSPHOESTERASE"/>
    <property type="match status" value="1"/>
</dbReference>
<dbReference type="InterPro" id="IPR050126">
    <property type="entry name" value="Ap4A_hydrolase"/>
</dbReference>
<feature type="domain" description="Calcineurin-like phosphoesterase" evidence="1">
    <location>
        <begin position="4"/>
        <end position="177"/>
    </location>
</feature>
<evidence type="ECO:0000259" key="1">
    <source>
        <dbReference type="Pfam" id="PF00149"/>
    </source>
</evidence>
<dbReference type="InterPro" id="IPR029052">
    <property type="entry name" value="Metallo-depent_PP-like"/>
</dbReference>
<gene>
    <name evidence="2" type="ORF">METZ01_LOCUS432548</name>
</gene>
<protein>
    <recommendedName>
        <fullName evidence="1">Calcineurin-like phosphoesterase domain-containing protein</fullName>
    </recommendedName>
</protein>
<dbReference type="Gene3D" id="3.60.21.10">
    <property type="match status" value="1"/>
</dbReference>
<dbReference type="InterPro" id="IPR004843">
    <property type="entry name" value="Calcineurin-like_PHP"/>
</dbReference>
<sequence>MVERTLFVGDVHGCLTELEGLLNLARFLPKRDRLFFVGDLINRGPDSLGVLKLVHHLGASSVLGNHEQSFLSFLKNGSKTSANFEKLKQEMGDQAGFWEDWLESLPLFVSEGEEDEIDSFLVVHAGVAPGIPLQESEPRLLTKLRTWDPENCRPGDDNHLAWYELYEDSRMIIFGHWAAGGIVMRQNVIGLDSGCVYGG</sequence>
<reference evidence="2" key="1">
    <citation type="submission" date="2018-05" db="EMBL/GenBank/DDBJ databases">
        <authorList>
            <person name="Lanie J.A."/>
            <person name="Ng W.-L."/>
            <person name="Kazmierczak K.M."/>
            <person name="Andrzejewski T.M."/>
            <person name="Davidsen T.M."/>
            <person name="Wayne K.J."/>
            <person name="Tettelin H."/>
            <person name="Glass J.I."/>
            <person name="Rusch D."/>
            <person name="Podicherti R."/>
            <person name="Tsui H.-C.T."/>
            <person name="Winkler M.E."/>
        </authorList>
    </citation>
    <scope>NUCLEOTIDE SEQUENCE</scope>
</reference>
<dbReference type="PANTHER" id="PTHR42850:SF4">
    <property type="entry name" value="ZINC-DEPENDENT ENDOPOLYPHOSPHATASE"/>
    <property type="match status" value="1"/>
</dbReference>
<dbReference type="GO" id="GO:0000298">
    <property type="term" value="F:endopolyphosphatase activity"/>
    <property type="evidence" value="ECO:0007669"/>
    <property type="project" value="TreeGrafter"/>
</dbReference>
<dbReference type="GO" id="GO:0016791">
    <property type="term" value="F:phosphatase activity"/>
    <property type="evidence" value="ECO:0007669"/>
    <property type="project" value="TreeGrafter"/>
</dbReference>
<dbReference type="Pfam" id="PF00149">
    <property type="entry name" value="Metallophos"/>
    <property type="match status" value="1"/>
</dbReference>
<dbReference type="GO" id="GO:0005737">
    <property type="term" value="C:cytoplasm"/>
    <property type="evidence" value="ECO:0007669"/>
    <property type="project" value="TreeGrafter"/>
</dbReference>
<dbReference type="SUPFAM" id="SSF56300">
    <property type="entry name" value="Metallo-dependent phosphatases"/>
    <property type="match status" value="1"/>
</dbReference>
<name>A0A382Y8Y8_9ZZZZ</name>
<dbReference type="AlphaFoldDB" id="A0A382Y8Y8"/>
<evidence type="ECO:0000313" key="2">
    <source>
        <dbReference type="EMBL" id="SVD79694.1"/>
    </source>
</evidence>
<dbReference type="EMBL" id="UINC01173867">
    <property type="protein sequence ID" value="SVD79694.1"/>
    <property type="molecule type" value="Genomic_DNA"/>
</dbReference>